<dbReference type="OrthoDB" id="9824050at2"/>
<dbReference type="EMBL" id="CP036272">
    <property type="protein sequence ID" value="QDT62422.1"/>
    <property type="molecule type" value="Genomic_DNA"/>
</dbReference>
<dbReference type="RefSeq" id="WP_145277181.1">
    <property type="nucleotide sequence ID" value="NZ_CP036272.1"/>
</dbReference>
<name>A0A517T228_9BACT</name>
<keyword evidence="2" id="KW-1185">Reference proteome</keyword>
<reference evidence="1 2" key="1">
    <citation type="submission" date="2019-02" db="EMBL/GenBank/DDBJ databases">
        <title>Deep-cultivation of Planctomycetes and their phenomic and genomic characterization uncovers novel biology.</title>
        <authorList>
            <person name="Wiegand S."/>
            <person name="Jogler M."/>
            <person name="Boedeker C."/>
            <person name="Pinto D."/>
            <person name="Vollmers J."/>
            <person name="Rivas-Marin E."/>
            <person name="Kohn T."/>
            <person name="Peeters S.H."/>
            <person name="Heuer A."/>
            <person name="Rast P."/>
            <person name="Oberbeckmann S."/>
            <person name="Bunk B."/>
            <person name="Jeske O."/>
            <person name="Meyerdierks A."/>
            <person name="Storesund J.E."/>
            <person name="Kallscheuer N."/>
            <person name="Luecker S."/>
            <person name="Lage O.M."/>
            <person name="Pohl T."/>
            <person name="Merkel B.J."/>
            <person name="Hornburger P."/>
            <person name="Mueller R.-W."/>
            <person name="Bruemmer F."/>
            <person name="Labrenz M."/>
            <person name="Spormann A.M."/>
            <person name="Op den Camp H."/>
            <person name="Overmann J."/>
            <person name="Amann R."/>
            <person name="Jetten M.S.M."/>
            <person name="Mascher T."/>
            <person name="Medema M.H."/>
            <person name="Devos D.P."/>
            <person name="Kaster A.-K."/>
            <person name="Ovreas L."/>
            <person name="Rohde M."/>
            <person name="Galperin M.Y."/>
            <person name="Jogler C."/>
        </authorList>
    </citation>
    <scope>NUCLEOTIDE SEQUENCE [LARGE SCALE GENOMIC DNA]</scope>
    <source>
        <strain evidence="1 2">SV_7m_r</strain>
    </source>
</reference>
<gene>
    <name evidence="1" type="ORF">SV7mr_49700</name>
</gene>
<sequence>MSLLFPAFSKGLFVQQRFELFDGPFDGLHIVSDLPPSKQLRSLAIEFYDEDDEDCYQNDPMNTKSAKYDLTDTDESSDPVVHRLHHNMTLPVKCPVASDLWSKCAWSMTTGDRHRWNTWRYEIFAAAETCRDVAKQFGDNDLNETIDEFQTLVLQIPHMDPVDR</sequence>
<evidence type="ECO:0000313" key="1">
    <source>
        <dbReference type="EMBL" id="QDT62422.1"/>
    </source>
</evidence>
<proteinExistence type="predicted"/>
<dbReference type="AlphaFoldDB" id="A0A517T228"/>
<evidence type="ECO:0000313" key="2">
    <source>
        <dbReference type="Proteomes" id="UP000315003"/>
    </source>
</evidence>
<accession>A0A517T228</accession>
<protein>
    <submittedName>
        <fullName evidence="1">Uncharacterized protein</fullName>
    </submittedName>
</protein>
<organism evidence="1 2">
    <name type="scientific">Stieleria bergensis</name>
    <dbReference type="NCBI Taxonomy" id="2528025"/>
    <lineage>
        <taxon>Bacteria</taxon>
        <taxon>Pseudomonadati</taxon>
        <taxon>Planctomycetota</taxon>
        <taxon>Planctomycetia</taxon>
        <taxon>Pirellulales</taxon>
        <taxon>Pirellulaceae</taxon>
        <taxon>Stieleria</taxon>
    </lineage>
</organism>
<dbReference type="Proteomes" id="UP000315003">
    <property type="component" value="Chromosome"/>
</dbReference>